<feature type="domain" description="Bacterial Ig-like" evidence="1">
    <location>
        <begin position="1631"/>
        <end position="1715"/>
    </location>
</feature>
<feature type="non-terminal residue" evidence="3">
    <location>
        <position position="2056"/>
    </location>
</feature>
<feature type="domain" description="Bacterial Ig-like" evidence="1">
    <location>
        <begin position="1062"/>
        <end position="1145"/>
    </location>
</feature>
<dbReference type="InterPro" id="IPR044016">
    <property type="entry name" value="Big_13"/>
</dbReference>
<feature type="domain" description="Bacterial Ig-like" evidence="1">
    <location>
        <begin position="684"/>
        <end position="768"/>
    </location>
</feature>
<dbReference type="InterPro" id="IPR049826">
    <property type="entry name" value="Ig-like_ice"/>
</dbReference>
<evidence type="ECO:0000259" key="2">
    <source>
        <dbReference type="Pfam" id="PF19081"/>
    </source>
</evidence>
<dbReference type="OrthoDB" id="9805017at2"/>
<feature type="domain" description="Bacterial Ig-like" evidence="1">
    <location>
        <begin position="1917"/>
        <end position="2000"/>
    </location>
</feature>
<organism evidence="3 4">
    <name type="scientific">Leeuwenhoekiella aequorea</name>
    <dbReference type="NCBI Taxonomy" id="283736"/>
    <lineage>
        <taxon>Bacteria</taxon>
        <taxon>Pseudomonadati</taxon>
        <taxon>Bacteroidota</taxon>
        <taxon>Flavobacteriia</taxon>
        <taxon>Flavobacteriales</taxon>
        <taxon>Flavobacteriaceae</taxon>
        <taxon>Leeuwenhoekiella</taxon>
    </lineage>
</organism>
<keyword evidence="4" id="KW-1185">Reference proteome</keyword>
<dbReference type="NCBIfam" id="NF033510">
    <property type="entry name" value="Ca_tandemer"/>
    <property type="match status" value="14"/>
</dbReference>
<dbReference type="Pfam" id="PF19077">
    <property type="entry name" value="Big_13"/>
    <property type="match status" value="14"/>
</dbReference>
<dbReference type="InterPro" id="IPR044023">
    <property type="entry name" value="Ig_7"/>
</dbReference>
<feature type="domain" description="Bacterial Ig-like" evidence="1">
    <location>
        <begin position="779"/>
        <end position="862"/>
    </location>
</feature>
<feature type="domain" description="Bacterial Ig-like" evidence="1">
    <location>
        <begin position="1443"/>
        <end position="1525"/>
    </location>
</feature>
<feature type="domain" description="Bacterial Ig-like" evidence="1">
    <location>
        <begin position="1537"/>
        <end position="1620"/>
    </location>
</feature>
<dbReference type="Proteomes" id="UP000289238">
    <property type="component" value="Unassembled WGS sequence"/>
</dbReference>
<evidence type="ECO:0000313" key="3">
    <source>
        <dbReference type="EMBL" id="RXG20430.1"/>
    </source>
</evidence>
<dbReference type="RefSeq" id="WP_128758726.1">
    <property type="nucleotide sequence ID" value="NZ_QOVM01000008.1"/>
</dbReference>
<dbReference type="Pfam" id="PF19081">
    <property type="entry name" value="Ig_7"/>
    <property type="match status" value="1"/>
</dbReference>
<dbReference type="NCBIfam" id="NF012196">
    <property type="entry name" value="Ig_like_ice"/>
    <property type="match status" value="1"/>
</dbReference>
<dbReference type="Gene3D" id="2.60.40.10">
    <property type="entry name" value="Immunoglobulins"/>
    <property type="match status" value="15"/>
</dbReference>
<name>A0A4Q0P1Q8_9FLAO</name>
<dbReference type="InterPro" id="IPR013783">
    <property type="entry name" value="Ig-like_fold"/>
</dbReference>
<feature type="domain" description="Bacterial Ig-like" evidence="1">
    <location>
        <begin position="1347"/>
        <end position="1430"/>
    </location>
</feature>
<reference evidence="3 4" key="1">
    <citation type="submission" date="2018-07" db="EMBL/GenBank/DDBJ databases">
        <title>Leeuwenhoekiella genomics.</title>
        <authorList>
            <person name="Tahon G."/>
            <person name="Willems A."/>
        </authorList>
    </citation>
    <scope>NUCLEOTIDE SEQUENCE [LARGE SCALE GENOMIC DNA]</scope>
    <source>
        <strain evidence="3 4">LMG 22550</strain>
    </source>
</reference>
<feature type="domain" description="Bacterial Ig-like" evidence="1">
    <location>
        <begin position="874"/>
        <end position="955"/>
    </location>
</feature>
<feature type="domain" description="Bacterial Ig-like" evidence="1">
    <location>
        <begin position="1158"/>
        <end position="1240"/>
    </location>
</feature>
<sequence>MQNSTFQKIKINLLFFLILFSVPILSVFSQTRTFATNELDSQFVTSVPFAIDGNLNTEARIRAYSGITALGVVLNPPTIGVLELGYDSPIPAEAVTYVKIEAEDQIIDVLLGGTLGGLVGDVLDIVLGGQRLVIEAKNGNTTVLTADTRQPNTFNTNRVRVVIDANGDFFIALKPNQTYSSIRITNSTGNGLLGLGTTRDAYVSGAFTASGNAICNEPAFTSFRSNGITLDALRLAGAGVTNPENAIDSDPTTFSQISLGLLAVAGSVEQNIYFETPSQPDEDFKVSLRVDPTLLAVGLANNIELVAYNGTQLVSSSNLTSLLNLDLLGLLQSNAIVQVPFDVAGPADRIVVRYQSLVNASLFQRIDLFDVAITSGIPILDSASLNAEVCVGESASLTATTNTAGAQLRWYDSVSGGNLLATVNSGDAFTTDALTEDTTFYVASYLPSCAEESGRIPVEVSVNPLPESGDITVLGLDLPICIPEILNIIPTTTLEGNFKYYLDSNGSVEITNGLVDGDLTYEINAEGELEIKGLTGANTPTQIYISLVDAVTGCENAPGDLKVVEITLNTGPQPTIALDPITGDGIINKSESLGPVAVTGTVGGDAQVGDPVTVTVNTFEYDTTVLAGLTFTVNVPGNQLIGDTDLTIEAEVTATELLCQTTVSTSITYLLDVVAPTKPTVESQITNNTTPTITGTLDSVDEISVTVNTVTYLEGDGDLTDNGDGTWTLIIPSGNEILDGTYNVVATVTDAAGNTASDDTTNELIIDTIDPTIPTVFPQITSDTTPTIMGTADSVDLIEVRVNSITYLEGDGNLVDNANGTWTLIIPVGNELANGIYDVTVTAVDLAGNSSSDITLNELIIDNTIPTTPTVVPQVTSNTTPTITGTADSDDVLTVTVDGVIYTEGDGNLTDNTDNTWTLVIPAALTDGIYDVKATVVGIGGTATDATINELTIDTVAPTVPTVDELIANTSTPTITGTLDSTDEISVIVNSVTYTEGDGDLTDNGDGTWTLVIPVGNEIPDGTYDVEVTVTDAAGNTANDATVDELIIDTVAPTVPTVDELIANTSTPTITGTLDSADEISVTVNTVTYTEGDGDLVDNGDGTWELVIPVGNEIPDGTYDVEVTVTDAAGNTANDTTVDELTIDTVAPTAPTVDPLVANTATPTITGALDSADDISVIVNGVTYTEGDGDLVDNGDGTWELVIPVGNEIPDGTYDVEVTVTDTAGNTANDATVDELIIDTVAPTVPTVDELVSNTSTPTITGTLDSADEISVTVNTVTYTEGDGDLTNNGDGTWTLVIPVGNEISDGTYDVVVTVTDAAGNTASDATVDELIIDTVAPTVPTVDELVANTNTPTITGTLNSADEISVTVNTVTYTEGDGDLVDNGDGTWELVIPVGNEIPDGTYDVEVTVTDTAGNTASDATVDELIIDTIAPTVPTVDELAANTSTPVITGTLDSVDEISVLVNGVTYTEGDGDLVDNGDGTWELVIPVGNEIPDGIYDVEVTVTDTAGNTASDATVDELIIDTVAPTVPTVDELVANTSTPTITGTLDSVDEISVLVNTVTYTEGDGDLTDNGDSTWTLVIPVGNEIPDGTYDVEVTVTDAAGNTANDATVDELIIDTVAPTVPTVDELITNTSTPTITGTLDSADEISVIVNTVTYTEGDGDLVDNGDGTWTLVIPVGNEIPDGTYDVEVTVTDTAGNTANDATVDELIIDTVAPTVPTVDELASNTSTPKITGTLDSADEISVTVNTVTYTEGDGNLKDNGDGTWELVIPVGNEIPDGTYDVEVTVTDAAGNTANDTTVDELTIDTVAPTVPTVDELIANTSTPTITGTLDSADEISVTVNTVTYTEGDGDLVDNGDGTWELVIPVGNEIPDGTYDVEVTVTDDAGNTANDATVDELIIDTVAPTVPTVDELIANTSTPTITGTLDSVDEISVLVNGVTYTEGDGDLTDNGDGSWELVIPVGNEIPDGTYDVEVMVTDDAGNTANDATVDELIIDTVAPTVPTVDELIANTSTPTITGTLDSADEISVLVNGVTYTEGDGDLTDNGDGSWEL</sequence>
<feature type="domain" description="Bacterial Ig-like" evidence="1">
    <location>
        <begin position="1728"/>
        <end position="1810"/>
    </location>
</feature>
<accession>A0A4Q0P1Q8</accession>
<gene>
    <name evidence="3" type="ORF">DSM00_2979</name>
</gene>
<feature type="domain" description="Bacterial Ig-like" evidence="1">
    <location>
        <begin position="967"/>
        <end position="1050"/>
    </location>
</feature>
<evidence type="ECO:0000259" key="1">
    <source>
        <dbReference type="Pfam" id="PF19077"/>
    </source>
</evidence>
<dbReference type="EMBL" id="QOVM01000008">
    <property type="protein sequence ID" value="RXG20430.1"/>
    <property type="molecule type" value="Genomic_DNA"/>
</dbReference>
<protein>
    <submittedName>
        <fullName evidence="3">Ig-like protein group 3</fullName>
    </submittedName>
</protein>
<proteinExistence type="predicted"/>
<feature type="domain" description="Bacterial Ig-like" evidence="1">
    <location>
        <begin position="1822"/>
        <end position="1905"/>
    </location>
</feature>
<feature type="domain" description="Ig-like" evidence="2">
    <location>
        <begin position="385"/>
        <end position="464"/>
    </location>
</feature>
<comment type="caution">
    <text evidence="3">The sequence shown here is derived from an EMBL/GenBank/DDBJ whole genome shotgun (WGS) entry which is preliminary data.</text>
</comment>
<feature type="domain" description="Bacterial Ig-like" evidence="1">
    <location>
        <begin position="1252"/>
        <end position="1335"/>
    </location>
</feature>
<evidence type="ECO:0000313" key="4">
    <source>
        <dbReference type="Proteomes" id="UP000289238"/>
    </source>
</evidence>